<accession>A0A6J5HX66</accession>
<dbReference type="InterPro" id="IPR050072">
    <property type="entry name" value="Peptidase_M20A"/>
</dbReference>
<dbReference type="Pfam" id="PF07687">
    <property type="entry name" value="M20_dimer"/>
    <property type="match status" value="1"/>
</dbReference>
<feature type="chain" id="PRO_5030157697" evidence="6">
    <location>
        <begin position="29"/>
        <end position="430"/>
    </location>
</feature>
<evidence type="ECO:0000256" key="6">
    <source>
        <dbReference type="SAM" id="SignalP"/>
    </source>
</evidence>
<dbReference type="PANTHER" id="PTHR43808:SF10">
    <property type="entry name" value="BLL3749 PROTEIN"/>
    <property type="match status" value="1"/>
</dbReference>
<keyword evidence="2" id="KW-0479">Metal-binding</keyword>
<keyword evidence="8" id="KW-0645">Protease</keyword>
<feature type="domain" description="Peptidase M20 dimerisation" evidence="7">
    <location>
        <begin position="221"/>
        <end position="320"/>
    </location>
</feature>
<dbReference type="PANTHER" id="PTHR43808">
    <property type="entry name" value="ACETYLORNITHINE DEACETYLASE"/>
    <property type="match status" value="1"/>
</dbReference>
<evidence type="ECO:0000256" key="1">
    <source>
        <dbReference type="ARBA" id="ARBA00001947"/>
    </source>
</evidence>
<organism evidence="8 9">
    <name type="scientific">Achromobacter insuavis</name>
    <dbReference type="NCBI Taxonomy" id="1287735"/>
    <lineage>
        <taxon>Bacteria</taxon>
        <taxon>Pseudomonadati</taxon>
        <taxon>Pseudomonadota</taxon>
        <taxon>Betaproteobacteria</taxon>
        <taxon>Burkholderiales</taxon>
        <taxon>Alcaligenaceae</taxon>
        <taxon>Achromobacter</taxon>
    </lineage>
</organism>
<keyword evidence="9" id="KW-1185">Reference proteome</keyword>
<dbReference type="InterPro" id="IPR002933">
    <property type="entry name" value="Peptidase_M20"/>
</dbReference>
<name>A0A6J5HX66_9BURK</name>
<keyword evidence="3 8" id="KW-0378">Hydrolase</keyword>
<feature type="active site" evidence="5">
    <location>
        <position position="124"/>
    </location>
</feature>
<evidence type="ECO:0000256" key="5">
    <source>
        <dbReference type="PIRSR" id="PIRSR037238-1"/>
    </source>
</evidence>
<dbReference type="RefSeq" id="WP_054431371.1">
    <property type="nucleotide sequence ID" value="NZ_CADIJR010000006.1"/>
</dbReference>
<evidence type="ECO:0000259" key="7">
    <source>
        <dbReference type="Pfam" id="PF07687"/>
    </source>
</evidence>
<dbReference type="Proteomes" id="UP000507979">
    <property type="component" value="Unassembled WGS sequence"/>
</dbReference>
<sequence length="430" mass="45720">MPYPSSRPLALRALLALACLGGAATVLAAPVAAVHDAAQGQQQAMLDTMRDLVNIESGSKDVEGVERIAALIAERFKALGGKVEILQPADIFRLDDTPERVGPMVHAEFKGSGQKKIMLIAHMDTVYRNGMLKDQPFRIDGDRAYGLGIADDKHGVATILHTVALLQKLDFKDYGTLTVLINGDEEISSPGARATITRLGADQDAVFSFEGGGAEGRLTLATSGIGAAYLTVQGKTSHAGARPEGGVNALTELSHQILQLKDLSKPEEGLKLNWTVAQAGTNRNVIPGQATAQADARALKVSDFDALERTLQERIQKKLLPEAKVSVKFEVRRPPLEATPASRALANHGVAIYQELGLPLKVVDRASGGGTDAAFAALKARGPVIEGMGLSGFGAHSNDAEYIQIPSIVPRLYLATRMIMDVSQDKAPMK</sequence>
<dbReference type="InterPro" id="IPR001261">
    <property type="entry name" value="ArgE/DapE_CS"/>
</dbReference>
<keyword evidence="4" id="KW-0862">Zinc</keyword>
<dbReference type="GO" id="GO:0004180">
    <property type="term" value="F:carboxypeptidase activity"/>
    <property type="evidence" value="ECO:0007669"/>
    <property type="project" value="UniProtKB-KW"/>
</dbReference>
<reference evidence="8 9" key="1">
    <citation type="submission" date="2020-04" db="EMBL/GenBank/DDBJ databases">
        <authorList>
            <person name="De Canck E."/>
        </authorList>
    </citation>
    <scope>NUCLEOTIDE SEQUENCE [LARGE SCALE GENOMIC DNA]</scope>
    <source>
        <strain evidence="8 9">LMG 26845</strain>
    </source>
</reference>
<dbReference type="InterPro" id="IPR036264">
    <property type="entry name" value="Bact_exopeptidase_dim_dom"/>
</dbReference>
<evidence type="ECO:0000256" key="3">
    <source>
        <dbReference type="ARBA" id="ARBA00022801"/>
    </source>
</evidence>
<comment type="cofactor">
    <cofactor evidence="1">
        <name>Zn(2+)</name>
        <dbReference type="ChEBI" id="CHEBI:29105"/>
    </cofactor>
</comment>
<feature type="active site" description="Proton acceptor" evidence="5">
    <location>
        <position position="185"/>
    </location>
</feature>
<dbReference type="PROSITE" id="PS00758">
    <property type="entry name" value="ARGE_DAPE_CPG2_1"/>
    <property type="match status" value="1"/>
</dbReference>
<dbReference type="GO" id="GO:0046872">
    <property type="term" value="F:metal ion binding"/>
    <property type="evidence" value="ECO:0007669"/>
    <property type="project" value="UniProtKB-KW"/>
</dbReference>
<dbReference type="EMBL" id="CADIJR010000006">
    <property type="protein sequence ID" value="CAB3633137.1"/>
    <property type="molecule type" value="Genomic_DNA"/>
</dbReference>
<dbReference type="Pfam" id="PF01546">
    <property type="entry name" value="Peptidase_M20"/>
    <property type="match status" value="1"/>
</dbReference>
<dbReference type="Gene3D" id="3.40.630.10">
    <property type="entry name" value="Zn peptidases"/>
    <property type="match status" value="1"/>
</dbReference>
<keyword evidence="6" id="KW-0732">Signal</keyword>
<dbReference type="EC" id="3.4.17.11" evidence="8"/>
<dbReference type="CDD" id="cd03885">
    <property type="entry name" value="M20_CPDG2"/>
    <property type="match status" value="1"/>
</dbReference>
<dbReference type="SUPFAM" id="SSF55031">
    <property type="entry name" value="Bacterial exopeptidase dimerisation domain"/>
    <property type="match status" value="1"/>
</dbReference>
<dbReference type="InterPro" id="IPR017150">
    <property type="entry name" value="Pept_M20_glutamate_carboxypep"/>
</dbReference>
<proteinExistence type="predicted"/>
<dbReference type="AlphaFoldDB" id="A0A6J5HX66"/>
<dbReference type="Gene3D" id="3.30.70.360">
    <property type="match status" value="1"/>
</dbReference>
<gene>
    <name evidence="8" type="primary">cpg2_1</name>
    <name evidence="8" type="ORF">LMG26845_01095</name>
</gene>
<dbReference type="NCBIfam" id="NF004788">
    <property type="entry name" value="PRK06133.1"/>
    <property type="match status" value="1"/>
</dbReference>
<protein>
    <submittedName>
        <fullName evidence="8">Carboxypeptidase G2</fullName>
        <ecNumber evidence="8">3.4.17.11</ecNumber>
    </submittedName>
</protein>
<evidence type="ECO:0000313" key="9">
    <source>
        <dbReference type="Proteomes" id="UP000507979"/>
    </source>
</evidence>
<evidence type="ECO:0000256" key="4">
    <source>
        <dbReference type="ARBA" id="ARBA00022833"/>
    </source>
</evidence>
<keyword evidence="8" id="KW-0121">Carboxypeptidase</keyword>
<dbReference type="GeneID" id="92896942"/>
<dbReference type="InterPro" id="IPR011650">
    <property type="entry name" value="Peptidase_M20_dimer"/>
</dbReference>
<dbReference type="SUPFAM" id="SSF53187">
    <property type="entry name" value="Zn-dependent exopeptidases"/>
    <property type="match status" value="1"/>
</dbReference>
<evidence type="ECO:0000256" key="2">
    <source>
        <dbReference type="ARBA" id="ARBA00022723"/>
    </source>
</evidence>
<dbReference type="PIRSF" id="PIRSF037238">
    <property type="entry name" value="Carboxypeptidase_G2"/>
    <property type="match status" value="1"/>
</dbReference>
<evidence type="ECO:0000313" key="8">
    <source>
        <dbReference type="EMBL" id="CAB3633137.1"/>
    </source>
</evidence>
<feature type="signal peptide" evidence="6">
    <location>
        <begin position="1"/>
        <end position="28"/>
    </location>
</feature>